<dbReference type="Proteomes" id="UP001500037">
    <property type="component" value="Unassembled WGS sequence"/>
</dbReference>
<keyword evidence="3" id="KW-1185">Reference proteome</keyword>
<evidence type="ECO:0000256" key="1">
    <source>
        <dbReference type="SAM" id="MobiDB-lite"/>
    </source>
</evidence>
<name>A0ABN1W8B0_9ACTN</name>
<accession>A0ABN1W8B0</accession>
<evidence type="ECO:0000313" key="2">
    <source>
        <dbReference type="EMBL" id="GAA1240102.1"/>
    </source>
</evidence>
<sequence>MTGDGPSDGPTAQPATGTTGGVDAAPGPEPLTPAETAAVARLRQRAAQALPAGVSGAGAVPQAELLRSAHQARLLGLHRPAALAATVVTGLRAARAAEPDHRLADLVAAYRELLETCTALLGPLPAADLRGTARQSYREAGGLRLYGLCAEPVVTATHAGAAVWLVDGEGRLATVADVLPHGDHAEAAELAQAASVRPVRLGDASLSHRELTRAGLVVQGATRTATGRLGAGAGVRAVRAAGAGWQQSPAAGLWAEPVAAQVERALRAERVPFEVRPAGSDLLFLDVTVRGPVVAAGGAHLLADCAGLPVALLPGHEHPSLAYRANLALLAAAPSLRLRVIGRLERAATARPRLLAAGPAPQQAGGADGVDGVADGTRDGAALRLTAERLGRVSLGLERLQHADLPAGDAAPLAPGVAVEAAAGSEAGALPPVHLLSRRVAQVVTGGRRALTPSGAQGGDEARALRETGLGTAAQLLTALRAAAVDQDRDVFGRLRTDDHLGFALAWLAAACYQEELANALCAAAWQQPG</sequence>
<proteinExistence type="predicted"/>
<gene>
    <name evidence="2" type="ORF">GCM10009665_33690</name>
</gene>
<evidence type="ECO:0000313" key="3">
    <source>
        <dbReference type="Proteomes" id="UP001500037"/>
    </source>
</evidence>
<comment type="caution">
    <text evidence="2">The sequence shown here is derived from an EMBL/GenBank/DDBJ whole genome shotgun (WGS) entry which is preliminary data.</text>
</comment>
<feature type="region of interest" description="Disordered" evidence="1">
    <location>
        <begin position="1"/>
        <end position="32"/>
    </location>
</feature>
<organism evidence="2 3">
    <name type="scientific">Kitasatospora nipponensis</name>
    <dbReference type="NCBI Taxonomy" id="258049"/>
    <lineage>
        <taxon>Bacteria</taxon>
        <taxon>Bacillati</taxon>
        <taxon>Actinomycetota</taxon>
        <taxon>Actinomycetes</taxon>
        <taxon>Kitasatosporales</taxon>
        <taxon>Streptomycetaceae</taxon>
        <taxon>Kitasatospora</taxon>
    </lineage>
</organism>
<dbReference type="RefSeq" id="WP_344442441.1">
    <property type="nucleotide sequence ID" value="NZ_BAAALF010000052.1"/>
</dbReference>
<reference evidence="2 3" key="1">
    <citation type="journal article" date="2019" name="Int. J. Syst. Evol. Microbiol.">
        <title>The Global Catalogue of Microorganisms (GCM) 10K type strain sequencing project: providing services to taxonomists for standard genome sequencing and annotation.</title>
        <authorList>
            <consortium name="The Broad Institute Genomics Platform"/>
            <consortium name="The Broad Institute Genome Sequencing Center for Infectious Disease"/>
            <person name="Wu L."/>
            <person name="Ma J."/>
        </authorList>
    </citation>
    <scope>NUCLEOTIDE SEQUENCE [LARGE SCALE GENOMIC DNA]</scope>
    <source>
        <strain evidence="2 3">JCM 13004</strain>
    </source>
</reference>
<dbReference type="EMBL" id="BAAALF010000052">
    <property type="protein sequence ID" value="GAA1240102.1"/>
    <property type="molecule type" value="Genomic_DNA"/>
</dbReference>
<protein>
    <submittedName>
        <fullName evidence="2">Uncharacterized protein</fullName>
    </submittedName>
</protein>